<sequence length="327" mass="34330">MLAVRQMSAAEFFALTPAEAKASIMYHVLPRLQVLHQSNGDPKAVEAAGLVTSSLAALAAAAAPPQAHAAASVGPSGPVREEQEKRQDEELHQAEQRGAVREQPVDDQQPVEQGQQKTVHQQLPPQPQPCSKANPQASAGSPNKLAIASLMPPPPPRLPLASANPPVRQPLASEMVLYSANGSPVHLGQLIAPATTAKGMIPSLTDATPAAGTSCAGVVPQTMGFTGRTFRRVAPTRGRTKQPTRSITVTTQDGKQFAVDDLIGLAGVPEAYRDEVRRLMEADHQDLSALIQSVVTIEQNIAQANASANSGASASVPASNARPVRRR</sequence>
<keyword evidence="3" id="KW-1185">Reference proteome</keyword>
<feature type="region of interest" description="Disordered" evidence="1">
    <location>
        <begin position="305"/>
        <end position="327"/>
    </location>
</feature>
<feature type="region of interest" description="Disordered" evidence="1">
    <location>
        <begin position="67"/>
        <end position="166"/>
    </location>
</feature>
<evidence type="ECO:0000313" key="2">
    <source>
        <dbReference type="EMBL" id="GLC62275.1"/>
    </source>
</evidence>
<dbReference type="EMBL" id="BRXU01000062">
    <property type="protein sequence ID" value="GLC62275.1"/>
    <property type="molecule type" value="Genomic_DNA"/>
</dbReference>
<protein>
    <submittedName>
        <fullName evidence="2">Uncharacterized protein</fullName>
    </submittedName>
</protein>
<dbReference type="AlphaFoldDB" id="A0A9W6C2I5"/>
<feature type="compositionally biased region" description="Basic and acidic residues" evidence="1">
    <location>
        <begin position="79"/>
        <end position="104"/>
    </location>
</feature>
<organism evidence="2 3">
    <name type="scientific">Pleodorina starrii</name>
    <dbReference type="NCBI Taxonomy" id="330485"/>
    <lineage>
        <taxon>Eukaryota</taxon>
        <taxon>Viridiplantae</taxon>
        <taxon>Chlorophyta</taxon>
        <taxon>core chlorophytes</taxon>
        <taxon>Chlorophyceae</taxon>
        <taxon>CS clade</taxon>
        <taxon>Chlamydomonadales</taxon>
        <taxon>Volvocaceae</taxon>
        <taxon>Pleodorina</taxon>
    </lineage>
</organism>
<evidence type="ECO:0000313" key="3">
    <source>
        <dbReference type="Proteomes" id="UP001165080"/>
    </source>
</evidence>
<comment type="caution">
    <text evidence="2">The sequence shown here is derived from an EMBL/GenBank/DDBJ whole genome shotgun (WGS) entry which is preliminary data.</text>
</comment>
<dbReference type="Proteomes" id="UP001165080">
    <property type="component" value="Unassembled WGS sequence"/>
</dbReference>
<name>A0A9W6C2I5_9CHLO</name>
<feature type="compositionally biased region" description="Low complexity" evidence="1">
    <location>
        <begin position="305"/>
        <end position="321"/>
    </location>
</feature>
<reference evidence="2 3" key="1">
    <citation type="journal article" date="2023" name="Commun. Biol.">
        <title>Reorganization of the ancestral sex-determining regions during the evolution of trioecy in Pleodorina starrii.</title>
        <authorList>
            <person name="Takahashi K."/>
            <person name="Suzuki S."/>
            <person name="Kawai-Toyooka H."/>
            <person name="Yamamoto K."/>
            <person name="Hamaji T."/>
            <person name="Ootsuki R."/>
            <person name="Yamaguchi H."/>
            <person name="Kawachi M."/>
            <person name="Higashiyama T."/>
            <person name="Nozaki H."/>
        </authorList>
    </citation>
    <scope>NUCLEOTIDE SEQUENCE [LARGE SCALE GENOMIC DNA]</scope>
    <source>
        <strain evidence="2 3">NIES-4479</strain>
    </source>
</reference>
<gene>
    <name evidence="2" type="primary">PLEST010728</name>
    <name evidence="2" type="ORF">PLESTB_001865000</name>
</gene>
<feature type="compositionally biased region" description="Polar residues" evidence="1">
    <location>
        <begin position="110"/>
        <end position="141"/>
    </location>
</feature>
<evidence type="ECO:0000256" key="1">
    <source>
        <dbReference type="SAM" id="MobiDB-lite"/>
    </source>
</evidence>
<proteinExistence type="predicted"/>
<accession>A0A9W6C2I5</accession>